<name>A0A3E2VXW0_9FIRM</name>
<evidence type="ECO:0000259" key="8">
    <source>
        <dbReference type="PROSITE" id="PS50928"/>
    </source>
</evidence>
<evidence type="ECO:0000313" key="10">
    <source>
        <dbReference type="Proteomes" id="UP000260733"/>
    </source>
</evidence>
<evidence type="ECO:0000256" key="6">
    <source>
        <dbReference type="ARBA" id="ARBA00023136"/>
    </source>
</evidence>
<dbReference type="SUPFAM" id="SSF161098">
    <property type="entry name" value="MetI-like"/>
    <property type="match status" value="1"/>
</dbReference>
<keyword evidence="6 7" id="KW-0472">Membrane</keyword>
<feature type="domain" description="ABC transmembrane type-1" evidence="8">
    <location>
        <begin position="72"/>
        <end position="289"/>
    </location>
</feature>
<dbReference type="Gene3D" id="1.20.58.370">
    <property type="entry name" value="MalF N-terminal region-like"/>
    <property type="match status" value="1"/>
</dbReference>
<evidence type="ECO:0000313" key="9">
    <source>
        <dbReference type="EMBL" id="RGC16177.1"/>
    </source>
</evidence>
<accession>A0A3E2VXW0</accession>
<keyword evidence="2 7" id="KW-0813">Transport</keyword>
<dbReference type="SUPFAM" id="SSF160964">
    <property type="entry name" value="MalF N-terminal region-like"/>
    <property type="match status" value="1"/>
</dbReference>
<evidence type="ECO:0000256" key="2">
    <source>
        <dbReference type="ARBA" id="ARBA00022448"/>
    </source>
</evidence>
<proteinExistence type="inferred from homology"/>
<comment type="caution">
    <text evidence="9">The sequence shown here is derived from an EMBL/GenBank/DDBJ whole genome shotgun (WGS) entry which is preliminary data.</text>
</comment>
<dbReference type="PANTHER" id="PTHR30193:SF41">
    <property type="entry name" value="DIACETYLCHITOBIOSE UPTAKE SYSTEM PERMEASE PROTEIN NGCF"/>
    <property type="match status" value="1"/>
</dbReference>
<keyword evidence="5 7" id="KW-1133">Transmembrane helix</keyword>
<feature type="transmembrane region" description="Helical" evidence="7">
    <location>
        <begin position="111"/>
        <end position="133"/>
    </location>
</feature>
<comment type="similarity">
    <text evidence="7">Belongs to the binding-protein-dependent transport system permease family.</text>
</comment>
<dbReference type="Proteomes" id="UP000260733">
    <property type="component" value="Unassembled WGS sequence"/>
</dbReference>
<dbReference type="RefSeq" id="WP_117554728.1">
    <property type="nucleotide sequence ID" value="NZ_QVFB01000022.1"/>
</dbReference>
<dbReference type="PROSITE" id="PS50928">
    <property type="entry name" value="ABC_TM1"/>
    <property type="match status" value="1"/>
</dbReference>
<comment type="subcellular location">
    <subcellularLocation>
        <location evidence="1 7">Cell membrane</location>
        <topology evidence="1 7">Multi-pass membrane protein</topology>
    </subcellularLocation>
</comment>
<feature type="transmembrane region" description="Helical" evidence="7">
    <location>
        <begin position="76"/>
        <end position="99"/>
    </location>
</feature>
<dbReference type="InterPro" id="IPR000515">
    <property type="entry name" value="MetI-like"/>
</dbReference>
<dbReference type="InterPro" id="IPR035906">
    <property type="entry name" value="MetI-like_sf"/>
</dbReference>
<keyword evidence="3" id="KW-1003">Cell membrane</keyword>
<evidence type="ECO:0000256" key="5">
    <source>
        <dbReference type="ARBA" id="ARBA00022989"/>
    </source>
</evidence>
<dbReference type="AlphaFoldDB" id="A0A3E2VXW0"/>
<protein>
    <submittedName>
        <fullName evidence="9">Sugar ABC transporter permease</fullName>
    </submittedName>
</protein>
<feature type="transmembrane region" description="Helical" evidence="7">
    <location>
        <begin position="206"/>
        <end position="230"/>
    </location>
</feature>
<dbReference type="InterPro" id="IPR051393">
    <property type="entry name" value="ABC_transporter_permease"/>
</dbReference>
<evidence type="ECO:0000256" key="3">
    <source>
        <dbReference type="ARBA" id="ARBA00022475"/>
    </source>
</evidence>
<reference evidence="9 10" key="1">
    <citation type="submission" date="2018-08" db="EMBL/GenBank/DDBJ databases">
        <title>A genome reference for cultivated species of the human gut microbiota.</title>
        <authorList>
            <person name="Zou Y."/>
            <person name="Xue W."/>
            <person name="Luo G."/>
        </authorList>
    </citation>
    <scope>NUCLEOTIDE SEQUENCE [LARGE SCALE GENOMIC DNA]</scope>
    <source>
        <strain evidence="9 10">AM37-13AC</strain>
    </source>
</reference>
<sequence>MKNHKKETFWAYLCSAPSLLLILLIVVFPILYTAYISFTNMNVYHWFNFSFVGLKNYKDALFVFDSGFLAALLRTILWTVLNMVLQLVIAFVLASLLNIQNFKGRRVYKTLLMIPWAMPGYVSILLWKTGIFNSQFGLLNQWMQKLGLATVRWLANDVSAFICCTVVNLWLALPFMIMIMDGALQAVDHSCYESAILDGANWFQRAYFITIPAIRPIIAPSVLITVFTTFKQFDVVYLLTQQAGAKTGANIHTILTYAYENAFITNNYGYSSAISILIFVILILFSMTTSRKAKEG</sequence>
<evidence type="ECO:0000256" key="1">
    <source>
        <dbReference type="ARBA" id="ARBA00004651"/>
    </source>
</evidence>
<keyword evidence="4 7" id="KW-0812">Transmembrane</keyword>
<dbReference type="GO" id="GO:0005886">
    <property type="term" value="C:plasma membrane"/>
    <property type="evidence" value="ECO:0007669"/>
    <property type="project" value="UniProtKB-SubCell"/>
</dbReference>
<dbReference type="Pfam" id="PF00528">
    <property type="entry name" value="BPD_transp_1"/>
    <property type="match status" value="1"/>
</dbReference>
<evidence type="ECO:0000256" key="4">
    <source>
        <dbReference type="ARBA" id="ARBA00022692"/>
    </source>
</evidence>
<organism evidence="9 10">
    <name type="scientific">Faecalibacterium prausnitzii</name>
    <dbReference type="NCBI Taxonomy" id="853"/>
    <lineage>
        <taxon>Bacteria</taxon>
        <taxon>Bacillati</taxon>
        <taxon>Bacillota</taxon>
        <taxon>Clostridia</taxon>
        <taxon>Eubacteriales</taxon>
        <taxon>Oscillospiraceae</taxon>
        <taxon>Faecalibacterium</taxon>
    </lineage>
</organism>
<dbReference type="GO" id="GO:0055085">
    <property type="term" value="P:transmembrane transport"/>
    <property type="evidence" value="ECO:0007669"/>
    <property type="project" value="InterPro"/>
</dbReference>
<gene>
    <name evidence="9" type="ORF">DW855_12320</name>
</gene>
<feature type="transmembrane region" description="Helical" evidence="7">
    <location>
        <begin position="268"/>
        <end position="287"/>
    </location>
</feature>
<dbReference type="PANTHER" id="PTHR30193">
    <property type="entry name" value="ABC TRANSPORTER PERMEASE PROTEIN"/>
    <property type="match status" value="1"/>
</dbReference>
<evidence type="ECO:0000256" key="7">
    <source>
        <dbReference type="RuleBase" id="RU363032"/>
    </source>
</evidence>
<feature type="transmembrane region" description="Helical" evidence="7">
    <location>
        <begin position="9"/>
        <end position="32"/>
    </location>
</feature>
<dbReference type="Gene3D" id="1.10.3720.10">
    <property type="entry name" value="MetI-like"/>
    <property type="match status" value="1"/>
</dbReference>
<dbReference type="InterPro" id="IPR035277">
    <property type="entry name" value="MalF_N"/>
</dbReference>
<feature type="transmembrane region" description="Helical" evidence="7">
    <location>
        <begin position="153"/>
        <end position="173"/>
    </location>
</feature>
<dbReference type="EMBL" id="QVFB01000022">
    <property type="protein sequence ID" value="RGC16177.1"/>
    <property type="molecule type" value="Genomic_DNA"/>
</dbReference>
<dbReference type="CDD" id="cd06261">
    <property type="entry name" value="TM_PBP2"/>
    <property type="match status" value="1"/>
</dbReference>